<keyword evidence="2" id="KW-1185">Reference proteome</keyword>
<dbReference type="AlphaFoldDB" id="A0A3N4HDW4"/>
<dbReference type="Pfam" id="PF18759">
    <property type="entry name" value="Plavaka"/>
    <property type="match status" value="1"/>
</dbReference>
<dbReference type="OrthoDB" id="5322288at2759"/>
<evidence type="ECO:0000313" key="2">
    <source>
        <dbReference type="Proteomes" id="UP000275078"/>
    </source>
</evidence>
<dbReference type="InterPro" id="IPR041078">
    <property type="entry name" value="Plavaka"/>
</dbReference>
<evidence type="ECO:0000313" key="1">
    <source>
        <dbReference type="EMBL" id="RPA70661.1"/>
    </source>
</evidence>
<protein>
    <submittedName>
        <fullName evidence="1">Uncharacterized protein</fullName>
    </submittedName>
</protein>
<sequence>MHTADWWARMETKIGTGNTLVPLVFASDGTQLASHAGDHDLWPIYMSIGNLPSSLRSRPSTNAWMLIGLFPIPPKKNDYLGNADGVPCKAPTAEIENYAKFKMDIFHQVLDSILYEDMHSMFNNGIRLDCADGNIRKGIPVIAAWIADYLEYNKLYQIKKDGCCVCEVTRSQLG</sequence>
<reference evidence="1 2" key="1">
    <citation type="journal article" date="2018" name="Nat. Ecol. Evol.">
        <title>Pezizomycetes genomes reveal the molecular basis of ectomycorrhizal truffle lifestyle.</title>
        <authorList>
            <person name="Murat C."/>
            <person name="Payen T."/>
            <person name="Noel B."/>
            <person name="Kuo A."/>
            <person name="Morin E."/>
            <person name="Chen J."/>
            <person name="Kohler A."/>
            <person name="Krizsan K."/>
            <person name="Balestrini R."/>
            <person name="Da Silva C."/>
            <person name="Montanini B."/>
            <person name="Hainaut M."/>
            <person name="Levati E."/>
            <person name="Barry K.W."/>
            <person name="Belfiori B."/>
            <person name="Cichocki N."/>
            <person name="Clum A."/>
            <person name="Dockter R.B."/>
            <person name="Fauchery L."/>
            <person name="Guy J."/>
            <person name="Iotti M."/>
            <person name="Le Tacon F."/>
            <person name="Lindquist E.A."/>
            <person name="Lipzen A."/>
            <person name="Malagnac F."/>
            <person name="Mello A."/>
            <person name="Molinier V."/>
            <person name="Miyauchi S."/>
            <person name="Poulain J."/>
            <person name="Riccioni C."/>
            <person name="Rubini A."/>
            <person name="Sitrit Y."/>
            <person name="Splivallo R."/>
            <person name="Traeger S."/>
            <person name="Wang M."/>
            <person name="Zifcakova L."/>
            <person name="Wipf D."/>
            <person name="Zambonelli A."/>
            <person name="Paolocci F."/>
            <person name="Nowrousian M."/>
            <person name="Ottonello S."/>
            <person name="Baldrian P."/>
            <person name="Spatafora J.W."/>
            <person name="Henrissat B."/>
            <person name="Nagy L.G."/>
            <person name="Aury J.M."/>
            <person name="Wincker P."/>
            <person name="Grigoriev I.V."/>
            <person name="Bonfante P."/>
            <person name="Martin F.M."/>
        </authorList>
    </citation>
    <scope>NUCLEOTIDE SEQUENCE [LARGE SCALE GENOMIC DNA]</scope>
    <source>
        <strain evidence="1 2">RN42</strain>
    </source>
</reference>
<dbReference type="STRING" id="1160509.A0A3N4HDW4"/>
<organism evidence="1 2">
    <name type="scientific">Ascobolus immersus RN42</name>
    <dbReference type="NCBI Taxonomy" id="1160509"/>
    <lineage>
        <taxon>Eukaryota</taxon>
        <taxon>Fungi</taxon>
        <taxon>Dikarya</taxon>
        <taxon>Ascomycota</taxon>
        <taxon>Pezizomycotina</taxon>
        <taxon>Pezizomycetes</taxon>
        <taxon>Pezizales</taxon>
        <taxon>Ascobolaceae</taxon>
        <taxon>Ascobolus</taxon>
    </lineage>
</organism>
<gene>
    <name evidence="1" type="ORF">BJ508DRAFT_197864</name>
</gene>
<feature type="non-terminal residue" evidence="1">
    <location>
        <position position="174"/>
    </location>
</feature>
<accession>A0A3N4HDW4</accession>
<name>A0A3N4HDW4_ASCIM</name>
<proteinExistence type="predicted"/>
<dbReference type="Proteomes" id="UP000275078">
    <property type="component" value="Unassembled WGS sequence"/>
</dbReference>
<dbReference type="EMBL" id="ML120153">
    <property type="protein sequence ID" value="RPA70661.1"/>
    <property type="molecule type" value="Genomic_DNA"/>
</dbReference>